<evidence type="ECO:0000313" key="1">
    <source>
        <dbReference type="EMBL" id="OGN30398.1"/>
    </source>
</evidence>
<dbReference type="Proteomes" id="UP000177676">
    <property type="component" value="Unassembled WGS sequence"/>
</dbReference>
<name>A0A1F8H0G1_9BACT</name>
<reference evidence="1 2" key="1">
    <citation type="journal article" date="2016" name="Nat. Commun.">
        <title>Thousands of microbial genomes shed light on interconnected biogeochemical processes in an aquifer system.</title>
        <authorList>
            <person name="Anantharaman K."/>
            <person name="Brown C.T."/>
            <person name="Hug L.A."/>
            <person name="Sharon I."/>
            <person name="Castelle C.J."/>
            <person name="Probst A.J."/>
            <person name="Thomas B.C."/>
            <person name="Singh A."/>
            <person name="Wilkins M.J."/>
            <person name="Karaoz U."/>
            <person name="Brodie E.L."/>
            <person name="Williams K.H."/>
            <person name="Hubbard S.S."/>
            <person name="Banfield J.F."/>
        </authorList>
    </citation>
    <scope>NUCLEOTIDE SEQUENCE [LARGE SCALE GENOMIC DNA]</scope>
</reference>
<proteinExistence type="predicted"/>
<dbReference type="EMBL" id="MGKS01000051">
    <property type="protein sequence ID" value="OGN30398.1"/>
    <property type="molecule type" value="Genomic_DNA"/>
</dbReference>
<comment type="caution">
    <text evidence="1">The sequence shown here is derived from an EMBL/GenBank/DDBJ whole genome shotgun (WGS) entry which is preliminary data.</text>
</comment>
<protein>
    <recommendedName>
        <fullName evidence="3">Transglutaminase-like domain-containing protein</fullName>
    </recommendedName>
</protein>
<evidence type="ECO:0008006" key="3">
    <source>
        <dbReference type="Google" id="ProtNLM"/>
    </source>
</evidence>
<sequence>MDLFQGLTKEEIKVFKKLSSPRKIQDFLNSIPANFEKDGDTLMSPCKMIRENKAHCMEGALLAAAVLWFHGQKPLLMDLKTNESDFDHVVALFQRQGRWGAISKTNHAVLRYREPVYDTPRELAMSYFHEYFLDNGSKTLRSYSAPFDLSTYKVEPCMWITAEEDLWKVSDLLDDSPHYPILDKKMIPALRRADPIEIKAGKLTEWDR</sequence>
<dbReference type="AlphaFoldDB" id="A0A1F8H0G1"/>
<organism evidence="1 2">
    <name type="scientific">Candidatus Yanofskybacteria bacterium RIFCSPLOWO2_02_FULL_43_10b</name>
    <dbReference type="NCBI Taxonomy" id="1802704"/>
    <lineage>
        <taxon>Bacteria</taxon>
        <taxon>Candidatus Yanofskyibacteriota</taxon>
    </lineage>
</organism>
<evidence type="ECO:0000313" key="2">
    <source>
        <dbReference type="Proteomes" id="UP000177676"/>
    </source>
</evidence>
<gene>
    <name evidence="1" type="ORF">A3I92_02070</name>
</gene>
<accession>A0A1F8H0G1</accession>